<dbReference type="EMBL" id="SNSC02000012">
    <property type="protein sequence ID" value="TID19435.1"/>
    <property type="molecule type" value="Genomic_DNA"/>
</dbReference>
<organism evidence="2 3">
    <name type="scientific">Venturia nashicola</name>
    <dbReference type="NCBI Taxonomy" id="86259"/>
    <lineage>
        <taxon>Eukaryota</taxon>
        <taxon>Fungi</taxon>
        <taxon>Dikarya</taxon>
        <taxon>Ascomycota</taxon>
        <taxon>Pezizomycotina</taxon>
        <taxon>Dothideomycetes</taxon>
        <taxon>Pleosporomycetidae</taxon>
        <taxon>Venturiales</taxon>
        <taxon>Venturiaceae</taxon>
        <taxon>Venturia</taxon>
    </lineage>
</organism>
<feature type="region of interest" description="Disordered" evidence="1">
    <location>
        <begin position="67"/>
        <end position="86"/>
    </location>
</feature>
<evidence type="ECO:0000313" key="3">
    <source>
        <dbReference type="Proteomes" id="UP000298493"/>
    </source>
</evidence>
<evidence type="ECO:0000256" key="1">
    <source>
        <dbReference type="SAM" id="MobiDB-lite"/>
    </source>
</evidence>
<proteinExistence type="predicted"/>
<dbReference type="AlphaFoldDB" id="A0A4Z1NXD2"/>
<feature type="region of interest" description="Disordered" evidence="1">
    <location>
        <begin position="1"/>
        <end position="20"/>
    </location>
</feature>
<dbReference type="Proteomes" id="UP000298493">
    <property type="component" value="Unassembled WGS sequence"/>
</dbReference>
<comment type="caution">
    <text evidence="2">The sequence shown here is derived from an EMBL/GenBank/DDBJ whole genome shotgun (WGS) entry which is preliminary data.</text>
</comment>
<sequence>MDTRPNRFQESAGPVRKERNRKSCVLKQTLGLSLSYACVRFSRSKPRPAKPVRREYIQFEQGYNPRKDVVNIPSFPPPPPPPEKKKMEMVPQIWKRGFSDRGEQVFRDNPYKLVAKKEEKSSEREKERRGKNSKAQTYHIQGQSGKTSNAPGVVPQLCFSHKHWSAHIHLIIPNPRAHAYRGRGYRTFGVYRSLRTTDYGSKLGTCAFYCFENVRSVTLYNDDEEIFGLLKGRMLAFGLTFDLAFRTTICCCADFEDHVGAGFAGNVGAASGGNDGAASGGNVGVDFGDIDGAGSEDIVGVWCCDRSSHEQGDCREGREAHTFFDERERLQWNLFFVKRMVLQYEVN</sequence>
<keyword evidence="3" id="KW-1185">Reference proteome</keyword>
<accession>A0A4Z1NXD2</accession>
<feature type="compositionally biased region" description="Basic and acidic residues" evidence="1">
    <location>
        <begin position="109"/>
        <end position="130"/>
    </location>
</feature>
<reference evidence="2 3" key="1">
    <citation type="submission" date="2019-04" db="EMBL/GenBank/DDBJ databases">
        <title>High contiguity whole genome sequence and gene annotation resource for two Venturia nashicola isolates.</title>
        <authorList>
            <person name="Prokchorchik M."/>
            <person name="Won K."/>
            <person name="Lee Y."/>
            <person name="Choi E.D."/>
            <person name="Segonzac C."/>
            <person name="Sohn K.H."/>
        </authorList>
    </citation>
    <scope>NUCLEOTIDE SEQUENCE [LARGE SCALE GENOMIC DNA]</scope>
    <source>
        <strain evidence="2 3">PRI2</strain>
    </source>
</reference>
<name>A0A4Z1NXD2_9PEZI</name>
<evidence type="ECO:0000313" key="2">
    <source>
        <dbReference type="EMBL" id="TID19435.1"/>
    </source>
</evidence>
<feature type="compositionally biased region" description="Polar residues" evidence="1">
    <location>
        <begin position="135"/>
        <end position="148"/>
    </location>
</feature>
<gene>
    <name evidence="2" type="ORF">E6O75_ATG06773</name>
</gene>
<feature type="region of interest" description="Disordered" evidence="1">
    <location>
        <begin position="109"/>
        <end position="148"/>
    </location>
</feature>
<protein>
    <submittedName>
        <fullName evidence="2">Uncharacterized protein</fullName>
    </submittedName>
</protein>